<protein>
    <recommendedName>
        <fullName evidence="3">ferredoxin--NADP(+) reductase</fullName>
        <ecNumber evidence="3">1.18.1.2</ecNumber>
    </recommendedName>
</protein>
<feature type="binding site" evidence="9">
    <location>
        <position position="76"/>
    </location>
    <ligand>
        <name>FAD</name>
        <dbReference type="ChEBI" id="CHEBI:57692"/>
    </ligand>
</feature>
<feature type="binding site" evidence="9">
    <location>
        <position position="40"/>
    </location>
    <ligand>
        <name>FAD</name>
        <dbReference type="ChEBI" id="CHEBI:57692"/>
    </ligand>
</feature>
<evidence type="ECO:0000313" key="13">
    <source>
        <dbReference type="Proteomes" id="UP000319769"/>
    </source>
</evidence>
<name>A0A5N0V880_9PSEU</name>
<dbReference type="PIRSF" id="PIRSF000362">
    <property type="entry name" value="FNR"/>
    <property type="match status" value="1"/>
</dbReference>
<evidence type="ECO:0000259" key="11">
    <source>
        <dbReference type="Pfam" id="PF07992"/>
    </source>
</evidence>
<evidence type="ECO:0000256" key="3">
    <source>
        <dbReference type="ARBA" id="ARBA00013223"/>
    </source>
</evidence>
<keyword evidence="13" id="KW-1185">Reference proteome</keyword>
<dbReference type="InterPro" id="IPR036188">
    <property type="entry name" value="FAD/NAD-bd_sf"/>
</dbReference>
<dbReference type="Gene3D" id="3.40.50.720">
    <property type="entry name" value="NAD(P)-binding Rossmann-like Domain"/>
    <property type="match status" value="2"/>
</dbReference>
<organism evidence="12 13">
    <name type="scientific">Amycolatopsis acidicola</name>
    <dbReference type="NCBI Taxonomy" id="2596893"/>
    <lineage>
        <taxon>Bacteria</taxon>
        <taxon>Bacillati</taxon>
        <taxon>Actinomycetota</taxon>
        <taxon>Actinomycetes</taxon>
        <taxon>Pseudonocardiales</taxon>
        <taxon>Pseudonocardiaceae</taxon>
        <taxon>Amycolatopsis</taxon>
    </lineage>
</organism>
<evidence type="ECO:0000256" key="8">
    <source>
        <dbReference type="ARBA" id="ARBA00047776"/>
    </source>
</evidence>
<feature type="binding site" evidence="9">
    <location>
        <position position="12"/>
    </location>
    <ligand>
        <name>FAD</name>
        <dbReference type="ChEBI" id="CHEBI:57692"/>
    </ligand>
</feature>
<evidence type="ECO:0000256" key="5">
    <source>
        <dbReference type="ARBA" id="ARBA00022827"/>
    </source>
</evidence>
<evidence type="ECO:0000256" key="4">
    <source>
        <dbReference type="ARBA" id="ARBA00022630"/>
    </source>
</evidence>
<feature type="binding site" evidence="10">
    <location>
        <position position="319"/>
    </location>
    <ligand>
        <name>NADP(+)</name>
        <dbReference type="ChEBI" id="CHEBI:58349"/>
    </ligand>
</feature>
<comment type="cofactor">
    <cofactor evidence="1 9">
        <name>FAD</name>
        <dbReference type="ChEBI" id="CHEBI:57692"/>
    </cofactor>
</comment>
<evidence type="ECO:0000256" key="2">
    <source>
        <dbReference type="ARBA" id="ARBA00008312"/>
    </source>
</evidence>
<comment type="similarity">
    <text evidence="2">Belongs to the ferredoxin--NADP reductase type 1 family.</text>
</comment>
<evidence type="ECO:0000256" key="10">
    <source>
        <dbReference type="PIRSR" id="PIRSR000362-2"/>
    </source>
</evidence>
<evidence type="ECO:0000256" key="1">
    <source>
        <dbReference type="ARBA" id="ARBA00001974"/>
    </source>
</evidence>
<dbReference type="PANTHER" id="PTHR48467:SF1">
    <property type="entry name" value="GLUTAMATE SYNTHASE 1 [NADH], CHLOROPLASTIC-LIKE"/>
    <property type="match status" value="1"/>
</dbReference>
<keyword evidence="6 10" id="KW-0521">NADP</keyword>
<dbReference type="Pfam" id="PF07992">
    <property type="entry name" value="Pyr_redox_2"/>
    <property type="match status" value="1"/>
</dbReference>
<dbReference type="AlphaFoldDB" id="A0A5N0V880"/>
<dbReference type="EMBL" id="VMNW02000012">
    <property type="protein sequence ID" value="KAA9162609.1"/>
    <property type="molecule type" value="Genomic_DNA"/>
</dbReference>
<dbReference type="RefSeq" id="WP_144747902.1">
    <property type="nucleotide sequence ID" value="NZ_VMNW02000012.1"/>
</dbReference>
<evidence type="ECO:0000313" key="12">
    <source>
        <dbReference type="EMBL" id="KAA9162609.1"/>
    </source>
</evidence>
<dbReference type="GO" id="GO:0004324">
    <property type="term" value="F:ferredoxin-NADP+ reductase activity"/>
    <property type="evidence" value="ECO:0007669"/>
    <property type="project" value="UniProtKB-EC"/>
</dbReference>
<accession>A0A5N0V880</accession>
<evidence type="ECO:0000256" key="6">
    <source>
        <dbReference type="ARBA" id="ARBA00022857"/>
    </source>
</evidence>
<comment type="caution">
    <text evidence="12">The sequence shown here is derived from an EMBL/GenBank/DDBJ whole genome shotgun (WGS) entry which is preliminary data.</text>
</comment>
<reference evidence="12" key="1">
    <citation type="submission" date="2019-09" db="EMBL/GenBank/DDBJ databases">
        <authorList>
            <person name="Teo W.F.A."/>
            <person name="Duangmal K."/>
        </authorList>
    </citation>
    <scope>NUCLEOTIDE SEQUENCE [LARGE SCALE GENOMIC DNA]</scope>
    <source>
        <strain evidence="12">K81G1</strain>
    </source>
</reference>
<feature type="domain" description="FAD/NAD(P)-binding" evidence="11">
    <location>
        <begin position="3"/>
        <end position="159"/>
    </location>
</feature>
<dbReference type="PANTHER" id="PTHR48467">
    <property type="entry name" value="GLUTAMATE SYNTHASE 1 [NADH], CHLOROPLASTIC-LIKE"/>
    <property type="match status" value="1"/>
</dbReference>
<keyword evidence="7" id="KW-0560">Oxidoreductase</keyword>
<dbReference type="SUPFAM" id="SSF51971">
    <property type="entry name" value="Nucleotide-binding domain"/>
    <property type="match status" value="2"/>
</dbReference>
<dbReference type="InterPro" id="IPR055275">
    <property type="entry name" value="Ferredox_Rdtase"/>
</dbReference>
<dbReference type="PRINTS" id="PR00419">
    <property type="entry name" value="ADXRDTASE"/>
</dbReference>
<feature type="binding site" evidence="10">
    <location>
        <begin position="187"/>
        <end position="188"/>
    </location>
    <ligand>
        <name>NADP(+)</name>
        <dbReference type="ChEBI" id="CHEBI:58349"/>
    </ligand>
</feature>
<proteinExistence type="inferred from homology"/>
<dbReference type="OrthoDB" id="289202at2"/>
<feature type="binding site" evidence="10">
    <location>
        <position position="199"/>
    </location>
    <ligand>
        <name>NADP(+)</name>
        <dbReference type="ChEBI" id="CHEBI:58349"/>
    </ligand>
</feature>
<evidence type="ECO:0000256" key="9">
    <source>
        <dbReference type="PIRSR" id="PIRSR000362-1"/>
    </source>
</evidence>
<keyword evidence="5 9" id="KW-0274">FAD</keyword>
<dbReference type="Proteomes" id="UP000319769">
    <property type="component" value="Unassembled WGS sequence"/>
</dbReference>
<keyword evidence="4" id="KW-0285">Flavoprotein</keyword>
<dbReference type="Gene3D" id="3.50.50.60">
    <property type="entry name" value="FAD/NAD(P)-binding domain"/>
    <property type="match status" value="2"/>
</dbReference>
<dbReference type="InterPro" id="IPR021163">
    <property type="entry name" value="Ferredox_Rdtase_adrenod"/>
</dbReference>
<feature type="binding site" evidence="9">
    <location>
        <begin position="319"/>
        <end position="321"/>
    </location>
    <ligand>
        <name>FAD</name>
        <dbReference type="ChEBI" id="CHEBI:57692"/>
    </ligand>
</feature>
<evidence type="ECO:0000256" key="7">
    <source>
        <dbReference type="ARBA" id="ARBA00023002"/>
    </source>
</evidence>
<gene>
    <name evidence="12" type="ORF">FPZ12_011170</name>
</gene>
<dbReference type="InterPro" id="IPR023753">
    <property type="entry name" value="FAD/NAD-binding_dom"/>
</dbReference>
<comment type="catalytic activity">
    <reaction evidence="8">
        <text>2 reduced [2Fe-2S]-[ferredoxin] + NADP(+) + H(+) = 2 oxidized [2Fe-2S]-[ferredoxin] + NADPH</text>
        <dbReference type="Rhea" id="RHEA:20125"/>
        <dbReference type="Rhea" id="RHEA-COMP:10000"/>
        <dbReference type="Rhea" id="RHEA-COMP:10001"/>
        <dbReference type="ChEBI" id="CHEBI:15378"/>
        <dbReference type="ChEBI" id="CHEBI:33737"/>
        <dbReference type="ChEBI" id="CHEBI:33738"/>
        <dbReference type="ChEBI" id="CHEBI:57783"/>
        <dbReference type="ChEBI" id="CHEBI:58349"/>
        <dbReference type="EC" id="1.18.1.2"/>
    </reaction>
</comment>
<feature type="binding site" evidence="9">
    <location>
        <position position="312"/>
    </location>
    <ligand>
        <name>FAD</name>
        <dbReference type="ChEBI" id="CHEBI:57692"/>
    </ligand>
</feature>
<sequence length="404" mass="42965">MPHVAVVGAGPSGVFATAELLRRPDVRVDVFDRGPTPYGLVRYGVAPDHLKIKSVTRALARTLTDPRVTFRGNVELGRDVRLPELRREYQAVVLATGAPHARRLGIPGEDLPSHVPAAEVVRWYNGFPGARDLSGLLRGPVVVIGAGNVALDVARVLVKGHKGLSHTDVPPDVLAALTPRDVRVMVRRGVADAKFSPVELLEVGKLPGVDLVVEGLDPEADGEARSAGIFREWAERPRSGGGVTLTFGFHQAPIAVRDNGVALPDRTIPAGLVVSAIGYTGERLDGVPFDDSRGLIPNTRGRVAPGLFVTGWAKRGPSGVIGTNKACAAETVAEVLGDLTDGPVFDIEPLLAARGCRWVPWPGWTRIDEAEVALGRANGRERTKITDLARLLDLGAPSENLEVA</sequence>
<dbReference type="EC" id="1.18.1.2" evidence="3"/>